<dbReference type="Proteomes" id="UP000198847">
    <property type="component" value="Unassembled WGS sequence"/>
</dbReference>
<dbReference type="GO" id="GO:0009847">
    <property type="term" value="P:spore germination"/>
    <property type="evidence" value="ECO:0007669"/>
    <property type="project" value="InterPro"/>
</dbReference>
<evidence type="ECO:0000256" key="6">
    <source>
        <dbReference type="ARBA" id="ARBA00023139"/>
    </source>
</evidence>
<evidence type="ECO:0000256" key="5">
    <source>
        <dbReference type="ARBA" id="ARBA00023136"/>
    </source>
</evidence>
<keyword evidence="12" id="KW-1185">Reference proteome</keyword>
<dbReference type="OrthoDB" id="9816067at2"/>
<dbReference type="AlphaFoldDB" id="A0A1H8XW45"/>
<feature type="chain" id="PRO_5039333806" evidence="8">
    <location>
        <begin position="20"/>
        <end position="395"/>
    </location>
</feature>
<evidence type="ECO:0000256" key="1">
    <source>
        <dbReference type="ARBA" id="ARBA00004635"/>
    </source>
</evidence>
<sequence>MVRFILVVCLLLCLLPATGCKTPEELNNIGIVVAVALDRDAASGDILVTSEVIRPAALDKKGARNQEVVDIVTGRGSTIFEAVRNTTQILDRINFYAHTKVIIVDETLAKEGLTPLLDFFVRGRQLRGYTLLCIAKQGQAKDILNVKTGVDVIPAIYLRDTIKNTKYNNKAVVSSVVDYYRDFLKEGNCSVLGVVEVAPSEESGSGDKQKTGAEQVKSSGAAVFKKDRLAGYLDETETQGLNWLVKELPNGMVTLPSRLEPGKLISLEIESSKTSIKPEYREGKLCFVIQVDTELTLVEQQGKKKILAPKAMLDYLGGVREDAEREIGDSISRTILKTQNEFDCDVVGFASALKQKEPAIWRTVADNWEEVFPTVDHELHVQVHIVGTALKQGFF</sequence>
<accession>A0A1H8XW45</accession>
<dbReference type="EMBL" id="FODY01000031">
    <property type="protein sequence ID" value="SEP43982.1"/>
    <property type="molecule type" value="Genomic_DNA"/>
</dbReference>
<keyword evidence="4 8" id="KW-0732">Signal</keyword>
<comment type="similarity">
    <text evidence="2">Belongs to the GerABKC lipoprotein family.</text>
</comment>
<evidence type="ECO:0000259" key="9">
    <source>
        <dbReference type="Pfam" id="PF05504"/>
    </source>
</evidence>
<dbReference type="InterPro" id="IPR008844">
    <property type="entry name" value="Spore_GerAC-like"/>
</dbReference>
<dbReference type="InterPro" id="IPR046953">
    <property type="entry name" value="Spore_GerAC-like_C"/>
</dbReference>
<dbReference type="Pfam" id="PF05504">
    <property type="entry name" value="Spore_GerAC"/>
    <property type="match status" value="1"/>
</dbReference>
<dbReference type="Gene3D" id="3.30.300.210">
    <property type="entry name" value="Nutrient germinant receptor protein C, domain 3"/>
    <property type="match status" value="1"/>
</dbReference>
<evidence type="ECO:0000256" key="4">
    <source>
        <dbReference type="ARBA" id="ARBA00022729"/>
    </source>
</evidence>
<organism evidence="11 12">
    <name type="scientific">Propionispora vibrioides</name>
    <dbReference type="NCBI Taxonomy" id="112903"/>
    <lineage>
        <taxon>Bacteria</taxon>
        <taxon>Bacillati</taxon>
        <taxon>Bacillota</taxon>
        <taxon>Negativicutes</taxon>
        <taxon>Selenomonadales</taxon>
        <taxon>Sporomusaceae</taxon>
        <taxon>Propionispora</taxon>
    </lineage>
</organism>
<evidence type="ECO:0000259" key="10">
    <source>
        <dbReference type="Pfam" id="PF25198"/>
    </source>
</evidence>
<evidence type="ECO:0000256" key="2">
    <source>
        <dbReference type="ARBA" id="ARBA00007886"/>
    </source>
</evidence>
<evidence type="ECO:0000256" key="8">
    <source>
        <dbReference type="SAM" id="SignalP"/>
    </source>
</evidence>
<gene>
    <name evidence="11" type="ORF">SAMN04490178_13128</name>
</gene>
<dbReference type="InterPro" id="IPR057336">
    <property type="entry name" value="GerAC_N"/>
</dbReference>
<dbReference type="InterPro" id="IPR038501">
    <property type="entry name" value="Spore_GerAC_C_sf"/>
</dbReference>
<evidence type="ECO:0000256" key="3">
    <source>
        <dbReference type="ARBA" id="ARBA00022544"/>
    </source>
</evidence>
<dbReference type="STRING" id="112903.SAMN04490178_13128"/>
<proteinExistence type="inferred from homology"/>
<keyword evidence="6" id="KW-0564">Palmitate</keyword>
<dbReference type="RefSeq" id="WP_091751276.1">
    <property type="nucleotide sequence ID" value="NZ_FODY01000031.1"/>
</dbReference>
<dbReference type="PANTHER" id="PTHR35789:SF1">
    <property type="entry name" value="SPORE GERMINATION PROTEIN B3"/>
    <property type="match status" value="1"/>
</dbReference>
<feature type="signal peptide" evidence="8">
    <location>
        <begin position="1"/>
        <end position="19"/>
    </location>
</feature>
<protein>
    <submittedName>
        <fullName evidence="11">Spore germination protein KC</fullName>
    </submittedName>
</protein>
<dbReference type="Pfam" id="PF25198">
    <property type="entry name" value="Spore_GerAC_N"/>
    <property type="match status" value="1"/>
</dbReference>
<keyword evidence="5" id="KW-0472">Membrane</keyword>
<keyword evidence="7" id="KW-0449">Lipoprotein</keyword>
<evidence type="ECO:0000313" key="12">
    <source>
        <dbReference type="Proteomes" id="UP000198847"/>
    </source>
</evidence>
<evidence type="ECO:0000313" key="11">
    <source>
        <dbReference type="EMBL" id="SEP43982.1"/>
    </source>
</evidence>
<name>A0A1H8XW45_9FIRM</name>
<evidence type="ECO:0000256" key="7">
    <source>
        <dbReference type="ARBA" id="ARBA00023288"/>
    </source>
</evidence>
<feature type="domain" description="Spore germination GerAC-like C-terminal" evidence="9">
    <location>
        <begin position="219"/>
        <end position="388"/>
    </location>
</feature>
<keyword evidence="3" id="KW-0309">Germination</keyword>
<feature type="domain" description="Spore germination protein N-terminal" evidence="10">
    <location>
        <begin position="24"/>
        <end position="196"/>
    </location>
</feature>
<dbReference type="PANTHER" id="PTHR35789">
    <property type="entry name" value="SPORE GERMINATION PROTEIN B3"/>
    <property type="match status" value="1"/>
</dbReference>
<dbReference type="GO" id="GO:0016020">
    <property type="term" value="C:membrane"/>
    <property type="evidence" value="ECO:0007669"/>
    <property type="project" value="UniProtKB-SubCell"/>
</dbReference>
<dbReference type="Gene3D" id="6.20.190.10">
    <property type="entry name" value="Nutrient germinant receptor protein C, domain 1"/>
    <property type="match status" value="1"/>
</dbReference>
<reference evidence="11 12" key="1">
    <citation type="submission" date="2016-10" db="EMBL/GenBank/DDBJ databases">
        <authorList>
            <person name="de Groot N.N."/>
        </authorList>
    </citation>
    <scope>NUCLEOTIDE SEQUENCE [LARGE SCALE GENOMIC DNA]</scope>
    <source>
        <strain evidence="11 12">DSM 13305</strain>
    </source>
</reference>
<dbReference type="NCBIfam" id="TIGR02887">
    <property type="entry name" value="spore_ger_x_C"/>
    <property type="match status" value="1"/>
</dbReference>
<comment type="subcellular location">
    <subcellularLocation>
        <location evidence="1">Membrane</location>
        <topology evidence="1">Lipid-anchor</topology>
    </subcellularLocation>
</comment>